<feature type="domain" description="ATP phosphoribosyltransferase catalytic" evidence="19">
    <location>
        <begin position="51"/>
        <end position="205"/>
    </location>
</feature>
<dbReference type="InterPro" id="IPR013820">
    <property type="entry name" value="ATP_PRibTrfase_cat"/>
</dbReference>
<evidence type="ECO:0000256" key="7">
    <source>
        <dbReference type="ARBA" id="ARBA00020998"/>
    </source>
</evidence>
<evidence type="ECO:0000259" key="19">
    <source>
        <dbReference type="Pfam" id="PF01634"/>
    </source>
</evidence>
<comment type="similarity">
    <text evidence="5 18">Belongs to the ATP phosphoribosyltransferase family. Long subfamily.</text>
</comment>
<dbReference type="OrthoDB" id="9801867at2"/>
<evidence type="ECO:0000256" key="8">
    <source>
        <dbReference type="ARBA" id="ARBA00022490"/>
    </source>
</evidence>
<dbReference type="SUPFAM" id="SSF53850">
    <property type="entry name" value="Periplasmic binding protein-like II"/>
    <property type="match status" value="1"/>
</dbReference>
<dbReference type="AlphaFoldDB" id="A0A0C5VZ16"/>
<keyword evidence="14 18" id="KW-0067">ATP-binding</keyword>
<dbReference type="PATRIC" id="fig|1454006.5.peg.2382"/>
<sequence>MSVLRIAVQKSGRLHDESMELLKDIGISIDNGIDQLKASARNFPVEVFYLRNGDIPQYLKDGVVDAAIIGENVLIEKGEGINVAEKLGFSSCRVCIAVPKTMEYKSIKDLDGKRIATSYPHTVQMYLEEQGIKANLHIINGSVEIAPNIGLADAICDIVSSGSTLFKNNLKEVEMILKSEAVLAVSPILDEEKQAILDKIQFRIKSVLKGRNSKYVLLNAPNDKVNDIISVLPGMKSPTVLPLAEEGWSSIHSVISKNQFWDVIDDLKARGAQGILVCPIEKMVL</sequence>
<dbReference type="Gene3D" id="3.40.190.10">
    <property type="entry name" value="Periplasmic binding protein-like II"/>
    <property type="match status" value="2"/>
</dbReference>
<keyword evidence="10 18" id="KW-0328">Glycosyltransferase</keyword>
<evidence type="ECO:0000259" key="20">
    <source>
        <dbReference type="Pfam" id="PF08029"/>
    </source>
</evidence>
<protein>
    <recommendedName>
        <fullName evidence="7 18">ATP phosphoribosyltransferase</fullName>
        <shortName evidence="18">ATP-PRT</shortName>
        <shortName evidence="18">ATP-PRTase</shortName>
        <ecNumber evidence="6 18">2.4.2.17</ecNumber>
    </recommendedName>
</protein>
<dbReference type="RefSeq" id="WP_044638976.1">
    <property type="nucleotide sequence ID" value="NZ_CP007202.1"/>
</dbReference>
<comment type="cofactor">
    <cofactor evidence="2 18">
        <name>Mg(2+)</name>
        <dbReference type="ChEBI" id="CHEBI:18420"/>
    </cofactor>
</comment>
<evidence type="ECO:0000256" key="13">
    <source>
        <dbReference type="ARBA" id="ARBA00022741"/>
    </source>
</evidence>
<dbReference type="Gene3D" id="3.30.70.120">
    <property type="match status" value="1"/>
</dbReference>
<dbReference type="InterPro" id="IPR001348">
    <property type="entry name" value="ATP_PRibTrfase_HisG"/>
</dbReference>
<gene>
    <name evidence="18" type="primary">hisG</name>
    <name evidence="21" type="ORF">AW14_12005</name>
</gene>
<dbReference type="EC" id="2.4.2.17" evidence="6 18"/>
<keyword evidence="16 18" id="KW-0368">Histidine biosynthesis</keyword>
<dbReference type="EMBL" id="CP007202">
    <property type="protein sequence ID" value="AJR04261.1"/>
    <property type="molecule type" value="Genomic_DNA"/>
</dbReference>
<organism evidence="21 22">
    <name type="scientific">Siansivirga zeaxanthinifaciens CC-SAMT-1</name>
    <dbReference type="NCBI Taxonomy" id="1454006"/>
    <lineage>
        <taxon>Bacteria</taxon>
        <taxon>Pseudomonadati</taxon>
        <taxon>Bacteroidota</taxon>
        <taxon>Flavobacteriia</taxon>
        <taxon>Flavobacteriales</taxon>
        <taxon>Flavobacteriaceae</taxon>
        <taxon>Siansivirga</taxon>
    </lineage>
</organism>
<evidence type="ECO:0000256" key="5">
    <source>
        <dbReference type="ARBA" id="ARBA00007955"/>
    </source>
</evidence>
<accession>A0A0C5VZ16</accession>
<dbReference type="NCBIfam" id="TIGR00070">
    <property type="entry name" value="hisG"/>
    <property type="match status" value="1"/>
</dbReference>
<dbReference type="GO" id="GO:0000287">
    <property type="term" value="F:magnesium ion binding"/>
    <property type="evidence" value="ECO:0007669"/>
    <property type="project" value="UniProtKB-UniRule"/>
</dbReference>
<comment type="subcellular location">
    <subcellularLocation>
        <location evidence="3 18">Cytoplasm</location>
    </subcellularLocation>
</comment>
<proteinExistence type="inferred from homology"/>
<comment type="pathway">
    <text evidence="4 18">Amino-acid biosynthesis; L-histidine biosynthesis; L-histidine from 5-phospho-alpha-D-ribose 1-diphosphate: step 1/9.</text>
</comment>
<comment type="activity regulation">
    <text evidence="18">Feedback inhibited by histidine.</text>
</comment>
<dbReference type="STRING" id="1454006.AW14_12005"/>
<evidence type="ECO:0000256" key="11">
    <source>
        <dbReference type="ARBA" id="ARBA00022679"/>
    </source>
</evidence>
<reference evidence="21 22" key="1">
    <citation type="submission" date="2014-02" db="EMBL/GenBank/DDBJ databases">
        <authorList>
            <person name="Young C.-C."/>
            <person name="Hameed A."/>
            <person name="Huang H.-C."/>
            <person name="Shahina M."/>
        </authorList>
    </citation>
    <scope>NUCLEOTIDE SEQUENCE [LARGE SCALE GENOMIC DNA]</scope>
    <source>
        <strain evidence="21 22">CC-SAMT-1</strain>
    </source>
</reference>
<dbReference type="InterPro" id="IPR013115">
    <property type="entry name" value="HisG_C"/>
</dbReference>
<evidence type="ECO:0000256" key="1">
    <source>
        <dbReference type="ARBA" id="ARBA00000915"/>
    </source>
</evidence>
<dbReference type="GO" id="GO:0003879">
    <property type="term" value="F:ATP phosphoribosyltransferase activity"/>
    <property type="evidence" value="ECO:0007669"/>
    <property type="project" value="UniProtKB-UniRule"/>
</dbReference>
<dbReference type="GO" id="GO:0005524">
    <property type="term" value="F:ATP binding"/>
    <property type="evidence" value="ECO:0007669"/>
    <property type="project" value="UniProtKB-KW"/>
</dbReference>
<dbReference type="PROSITE" id="PS01316">
    <property type="entry name" value="ATP_P_PHORIBOSYLTR"/>
    <property type="match status" value="1"/>
</dbReference>
<dbReference type="PANTHER" id="PTHR21403">
    <property type="entry name" value="ATP PHOSPHORIBOSYLTRANSFERASE ATP-PRTASE"/>
    <property type="match status" value="1"/>
</dbReference>
<dbReference type="FunFam" id="3.40.190.10:FF:000008">
    <property type="entry name" value="ATP phosphoribosyltransferase"/>
    <property type="match status" value="1"/>
</dbReference>
<dbReference type="PANTHER" id="PTHR21403:SF8">
    <property type="entry name" value="ATP PHOSPHORIBOSYLTRANSFERASE"/>
    <property type="match status" value="1"/>
</dbReference>
<evidence type="ECO:0000256" key="2">
    <source>
        <dbReference type="ARBA" id="ARBA00001946"/>
    </source>
</evidence>
<dbReference type="InterPro" id="IPR011322">
    <property type="entry name" value="N-reg_PII-like_a/b"/>
</dbReference>
<evidence type="ECO:0000313" key="22">
    <source>
        <dbReference type="Proteomes" id="UP000032229"/>
    </source>
</evidence>
<dbReference type="SUPFAM" id="SSF54913">
    <property type="entry name" value="GlnB-like"/>
    <property type="match status" value="1"/>
</dbReference>
<keyword evidence="13 18" id="KW-0547">Nucleotide-binding</keyword>
<dbReference type="Pfam" id="PF08029">
    <property type="entry name" value="HisG_C"/>
    <property type="match status" value="1"/>
</dbReference>
<evidence type="ECO:0000256" key="6">
    <source>
        <dbReference type="ARBA" id="ARBA00011946"/>
    </source>
</evidence>
<evidence type="ECO:0000256" key="9">
    <source>
        <dbReference type="ARBA" id="ARBA00022605"/>
    </source>
</evidence>
<comment type="catalytic activity">
    <reaction evidence="1 18">
        <text>1-(5-phospho-beta-D-ribosyl)-ATP + diphosphate = 5-phospho-alpha-D-ribose 1-diphosphate + ATP</text>
        <dbReference type="Rhea" id="RHEA:18473"/>
        <dbReference type="ChEBI" id="CHEBI:30616"/>
        <dbReference type="ChEBI" id="CHEBI:33019"/>
        <dbReference type="ChEBI" id="CHEBI:58017"/>
        <dbReference type="ChEBI" id="CHEBI:73183"/>
        <dbReference type="EC" id="2.4.2.17"/>
    </reaction>
</comment>
<keyword evidence="8 18" id="KW-0963">Cytoplasm</keyword>
<feature type="domain" description="Histidine biosynthesis HisG C-terminal" evidence="20">
    <location>
        <begin position="211"/>
        <end position="282"/>
    </location>
</feature>
<comment type="function">
    <text evidence="17 18">Catalyzes the condensation of ATP and 5-phosphoribose 1-diphosphate to form N'-(5'-phosphoribosyl)-ATP (PR-ATP). Has a crucial role in the pathway because the rate of histidine biosynthesis seems to be controlled primarily by regulation of HisG enzymatic activity.</text>
</comment>
<evidence type="ECO:0000256" key="14">
    <source>
        <dbReference type="ARBA" id="ARBA00022840"/>
    </source>
</evidence>
<dbReference type="Proteomes" id="UP000032229">
    <property type="component" value="Chromosome"/>
</dbReference>
<evidence type="ECO:0000256" key="4">
    <source>
        <dbReference type="ARBA" id="ARBA00004667"/>
    </source>
</evidence>
<dbReference type="InterPro" id="IPR020621">
    <property type="entry name" value="ATP-PRT_HisG_long"/>
</dbReference>
<evidence type="ECO:0000256" key="15">
    <source>
        <dbReference type="ARBA" id="ARBA00022842"/>
    </source>
</evidence>
<evidence type="ECO:0000256" key="18">
    <source>
        <dbReference type="HAMAP-Rule" id="MF_00079"/>
    </source>
</evidence>
<evidence type="ECO:0000256" key="10">
    <source>
        <dbReference type="ARBA" id="ARBA00022676"/>
    </source>
</evidence>
<dbReference type="NCBIfam" id="TIGR03455">
    <property type="entry name" value="HisG_C-term"/>
    <property type="match status" value="1"/>
</dbReference>
<dbReference type="HAMAP" id="MF_00079">
    <property type="entry name" value="HisG_Long"/>
    <property type="match status" value="1"/>
</dbReference>
<evidence type="ECO:0000256" key="17">
    <source>
        <dbReference type="ARBA" id="ARBA00024861"/>
    </source>
</evidence>
<evidence type="ECO:0000256" key="16">
    <source>
        <dbReference type="ARBA" id="ARBA00023102"/>
    </source>
</evidence>
<keyword evidence="22" id="KW-1185">Reference proteome</keyword>
<dbReference type="GO" id="GO:0005737">
    <property type="term" value="C:cytoplasm"/>
    <property type="evidence" value="ECO:0007669"/>
    <property type="project" value="UniProtKB-SubCell"/>
</dbReference>
<dbReference type="UniPathway" id="UPA00031">
    <property type="reaction ID" value="UER00006"/>
</dbReference>
<keyword evidence="9 18" id="KW-0028">Amino-acid biosynthesis</keyword>
<name>A0A0C5VZ16_9FLAO</name>
<dbReference type="InterPro" id="IPR018198">
    <property type="entry name" value="ATP_PRibTrfase_CS"/>
</dbReference>
<dbReference type="HOGENOM" id="CLU_038115_1_0_10"/>
<dbReference type="Pfam" id="PF01634">
    <property type="entry name" value="HisG"/>
    <property type="match status" value="1"/>
</dbReference>
<dbReference type="FunFam" id="3.30.70.120:FF:000002">
    <property type="entry name" value="ATP phosphoribosyltransferase"/>
    <property type="match status" value="1"/>
</dbReference>
<evidence type="ECO:0000256" key="12">
    <source>
        <dbReference type="ARBA" id="ARBA00022723"/>
    </source>
</evidence>
<dbReference type="GO" id="GO:0000105">
    <property type="term" value="P:L-histidine biosynthetic process"/>
    <property type="evidence" value="ECO:0007669"/>
    <property type="project" value="UniProtKB-UniRule"/>
</dbReference>
<dbReference type="KEGG" id="sze:AW14_12005"/>
<evidence type="ECO:0000313" key="21">
    <source>
        <dbReference type="EMBL" id="AJR04261.1"/>
    </source>
</evidence>
<keyword evidence="11 18" id="KW-0808">Transferase</keyword>
<evidence type="ECO:0000256" key="3">
    <source>
        <dbReference type="ARBA" id="ARBA00004496"/>
    </source>
</evidence>
<keyword evidence="12 18" id="KW-0479">Metal-binding</keyword>
<keyword evidence="15 18" id="KW-0460">Magnesium</keyword>
<dbReference type="InterPro" id="IPR015867">
    <property type="entry name" value="N-reg_PII/ATP_PRibTrfase_C"/>
</dbReference>